<dbReference type="Gene3D" id="3.50.50.100">
    <property type="match status" value="1"/>
</dbReference>
<dbReference type="SUPFAM" id="SSF51905">
    <property type="entry name" value="FAD/NAD(P)-binding domain"/>
    <property type="match status" value="1"/>
</dbReference>
<reference evidence="2 3" key="1">
    <citation type="submission" date="2021-08" db="EMBL/GenBank/DDBJ databases">
        <title>The highly contiguous genome resource for Trichoderma semiorbis FJ059, a fungal antagonistic to plant pathogens.</title>
        <authorList>
            <person name="Liu T."/>
        </authorList>
    </citation>
    <scope>NUCLEOTIDE SEQUENCE [LARGE SCALE GENOMIC DNA]</scope>
    <source>
        <strain evidence="2 3">FJ059</strain>
    </source>
</reference>
<dbReference type="PANTHER" id="PTHR43735:SF24">
    <property type="entry name" value="NUCLEOTIDE-DISULPHIDE OXIDOREDUCTASE AMID-LIKE, PUTATIVE (AFU_ORTHOLOGUE AFUA_1G17180)-RELATED"/>
    <property type="match status" value="1"/>
</dbReference>
<organism evidence="2 3">
    <name type="scientific">Trichoderma semiorbis</name>
    <dbReference type="NCBI Taxonomy" id="1491008"/>
    <lineage>
        <taxon>Eukaryota</taxon>
        <taxon>Fungi</taxon>
        <taxon>Dikarya</taxon>
        <taxon>Ascomycota</taxon>
        <taxon>Pezizomycotina</taxon>
        <taxon>Sordariomycetes</taxon>
        <taxon>Hypocreomycetidae</taxon>
        <taxon>Hypocreales</taxon>
        <taxon>Hypocreaceae</taxon>
        <taxon>Trichoderma</taxon>
    </lineage>
</organism>
<proteinExistence type="predicted"/>
<dbReference type="InterPro" id="IPR036188">
    <property type="entry name" value="FAD/NAD-bd_sf"/>
</dbReference>
<dbReference type="GO" id="GO:0050660">
    <property type="term" value="F:flavin adenine dinucleotide binding"/>
    <property type="evidence" value="ECO:0007669"/>
    <property type="project" value="TreeGrafter"/>
</dbReference>
<dbReference type="GO" id="GO:0004174">
    <property type="term" value="F:electron-transferring-flavoprotein dehydrogenase activity"/>
    <property type="evidence" value="ECO:0007669"/>
    <property type="project" value="TreeGrafter"/>
</dbReference>
<dbReference type="PRINTS" id="PR00368">
    <property type="entry name" value="FADPNR"/>
</dbReference>
<dbReference type="GO" id="GO:0005737">
    <property type="term" value="C:cytoplasm"/>
    <property type="evidence" value="ECO:0007669"/>
    <property type="project" value="TreeGrafter"/>
</dbReference>
<dbReference type="PRINTS" id="PR00411">
    <property type="entry name" value="PNDRDTASEI"/>
</dbReference>
<protein>
    <recommendedName>
        <fullName evidence="1">FAD/NAD(P)-binding domain-containing protein</fullName>
    </recommendedName>
</protein>
<name>A0A9P8HJE0_9HYPO</name>
<accession>A0A9P8HJE0</accession>
<dbReference type="PANTHER" id="PTHR43735">
    <property type="entry name" value="APOPTOSIS-INDUCING FACTOR 1"/>
    <property type="match status" value="1"/>
</dbReference>
<dbReference type="EMBL" id="JAIMJC010000006">
    <property type="protein sequence ID" value="KAH0523531.1"/>
    <property type="molecule type" value="Genomic_DNA"/>
</dbReference>
<dbReference type="InterPro" id="IPR023753">
    <property type="entry name" value="FAD/NAD-binding_dom"/>
</dbReference>
<sequence length="524" mass="56382">MAVTKPTMICSVPIFVLKSSSPSIGVLTARTSFRQIAAQAVLSQQAKRWRTTSCASNSSFSLINTRPNTSHRNLLSPVQLRGLHCSSHLRIATESTAVPAHAIMGSIPETAPVVRVFIAGGSYAGLSTAVNLLDLGDGLSPRMAREEYTHHPSVPKVNFQITIADERDGYYHLIGSPLALAESEYAKKAWVQFQDLPALQVPNVQFVQGSVSSVDCDAKTATVVDSITKEPVTHQYDYFVTATGLRRVWPVVPQSLTRKQYLLEVEAQIKALDGAKDGILIVGGGAVGIEMAAELKHVKPHLKVTLAHSRDKLLSSEPLPDECKDKALDLVKETGVDVLMSHRLASSTNVESPDGSSKYEVEFTNGHKMTASAVVMALSKSISTASYLPSSATDSEGLVKIVPNMSFDPSSTPNAASHFCAGDVAKWSGIKRCGAAMHGGHLVANNIHQLVLQQIAQHQPKFQELPEIPPMIGLAVGKNAVAYGPDEGVISGPEVMQAYFRDDLGWGICWDWMQLGGRKSEAKA</sequence>
<dbReference type="AlphaFoldDB" id="A0A9P8HJE0"/>
<dbReference type="Pfam" id="PF07992">
    <property type="entry name" value="Pyr_redox_2"/>
    <property type="match status" value="1"/>
</dbReference>
<dbReference type="Proteomes" id="UP000826573">
    <property type="component" value="Unassembled WGS sequence"/>
</dbReference>
<evidence type="ECO:0000313" key="2">
    <source>
        <dbReference type="EMBL" id="KAH0523531.1"/>
    </source>
</evidence>
<comment type="caution">
    <text evidence="2">The sequence shown here is derived from an EMBL/GenBank/DDBJ whole genome shotgun (WGS) entry which is preliminary data.</text>
</comment>
<evidence type="ECO:0000313" key="3">
    <source>
        <dbReference type="Proteomes" id="UP000826573"/>
    </source>
</evidence>
<keyword evidence="3" id="KW-1185">Reference proteome</keyword>
<evidence type="ECO:0000259" key="1">
    <source>
        <dbReference type="Pfam" id="PF07992"/>
    </source>
</evidence>
<gene>
    <name evidence="2" type="ORF">TsFJ059_008525</name>
</gene>
<feature type="domain" description="FAD/NAD(P)-binding" evidence="1">
    <location>
        <begin position="115"/>
        <end position="438"/>
    </location>
</feature>